<dbReference type="STRING" id="796604.A0A2X0PH80"/>
<keyword evidence="1" id="KW-0343">GTPase activation</keyword>
<feature type="region of interest" description="Disordered" evidence="3">
    <location>
        <begin position="158"/>
        <end position="177"/>
    </location>
</feature>
<dbReference type="EMBL" id="FQNC01000066">
    <property type="protein sequence ID" value="SGZ01739.1"/>
    <property type="molecule type" value="Genomic_DNA"/>
</dbReference>
<evidence type="ECO:0000313" key="5">
    <source>
        <dbReference type="EMBL" id="SGZ01739.1"/>
    </source>
</evidence>
<keyword evidence="2" id="KW-0597">Phosphoprotein</keyword>
<dbReference type="InterPro" id="IPR001251">
    <property type="entry name" value="CRAL-TRIO_dom"/>
</dbReference>
<accession>A0A2X0PH80</accession>
<feature type="region of interest" description="Disordered" evidence="3">
    <location>
        <begin position="493"/>
        <end position="517"/>
    </location>
</feature>
<evidence type="ECO:0000313" key="6">
    <source>
        <dbReference type="Proteomes" id="UP000249464"/>
    </source>
</evidence>
<feature type="compositionally biased region" description="Polar residues" evidence="3">
    <location>
        <begin position="158"/>
        <end position="169"/>
    </location>
</feature>
<keyword evidence="6" id="KW-1185">Reference proteome</keyword>
<evidence type="ECO:0000256" key="1">
    <source>
        <dbReference type="ARBA" id="ARBA00022468"/>
    </source>
</evidence>
<dbReference type="SMART" id="SM00323">
    <property type="entry name" value="RasGAP"/>
    <property type="match status" value="1"/>
</dbReference>
<feature type="compositionally biased region" description="Low complexity" evidence="3">
    <location>
        <begin position="493"/>
        <end position="502"/>
    </location>
</feature>
<dbReference type="InterPro" id="IPR023152">
    <property type="entry name" value="RasGAP_CS"/>
</dbReference>
<gene>
    <name evidence="5" type="primary">BQ5605_C033g11163</name>
    <name evidence="5" type="ORF">BQ5605_C033G11163</name>
</gene>
<dbReference type="Gene3D" id="1.10.506.10">
    <property type="entry name" value="GTPase Activation - p120gap, domain 1"/>
    <property type="match status" value="2"/>
</dbReference>
<dbReference type="Proteomes" id="UP000249464">
    <property type="component" value="Unassembled WGS sequence"/>
</dbReference>
<evidence type="ECO:0000256" key="2">
    <source>
        <dbReference type="ARBA" id="ARBA00022553"/>
    </source>
</evidence>
<dbReference type="InterPro" id="IPR036865">
    <property type="entry name" value="CRAL-TRIO_dom_sf"/>
</dbReference>
<feature type="region of interest" description="Disordered" evidence="3">
    <location>
        <begin position="32"/>
        <end position="91"/>
    </location>
</feature>
<dbReference type="InterPro" id="IPR001936">
    <property type="entry name" value="RasGAP_dom"/>
</dbReference>
<dbReference type="Gene3D" id="3.40.525.10">
    <property type="entry name" value="CRAL-TRIO lipid binding domain"/>
    <property type="match status" value="1"/>
</dbReference>
<feature type="compositionally biased region" description="Polar residues" evidence="3">
    <location>
        <begin position="503"/>
        <end position="517"/>
    </location>
</feature>
<organism evidence="5 6">
    <name type="scientific">Microbotryum silenes-dioicae</name>
    <dbReference type="NCBI Taxonomy" id="796604"/>
    <lineage>
        <taxon>Eukaryota</taxon>
        <taxon>Fungi</taxon>
        <taxon>Dikarya</taxon>
        <taxon>Basidiomycota</taxon>
        <taxon>Pucciniomycotina</taxon>
        <taxon>Microbotryomycetes</taxon>
        <taxon>Microbotryales</taxon>
        <taxon>Microbotryaceae</taxon>
        <taxon>Microbotryum</taxon>
    </lineage>
</organism>
<dbReference type="Pfam" id="PF00616">
    <property type="entry name" value="RasGAP"/>
    <property type="match status" value="2"/>
</dbReference>
<feature type="compositionally biased region" description="Pro residues" evidence="3">
    <location>
        <begin position="36"/>
        <end position="47"/>
    </location>
</feature>
<dbReference type="SUPFAM" id="SSF48371">
    <property type="entry name" value="ARM repeat"/>
    <property type="match status" value="1"/>
</dbReference>
<name>A0A2X0PH80_9BASI</name>
<dbReference type="SUPFAM" id="SSF48350">
    <property type="entry name" value="GTPase activation domain, GAP"/>
    <property type="match status" value="1"/>
</dbReference>
<dbReference type="Pfam" id="PF13716">
    <property type="entry name" value="CRAL_TRIO_2"/>
    <property type="match status" value="1"/>
</dbReference>
<protein>
    <submittedName>
        <fullName evidence="5">BQ5605_C033g11163 protein</fullName>
    </submittedName>
</protein>
<evidence type="ECO:0000256" key="3">
    <source>
        <dbReference type="SAM" id="MobiDB-lite"/>
    </source>
</evidence>
<feature type="region of interest" description="Disordered" evidence="3">
    <location>
        <begin position="106"/>
        <end position="144"/>
    </location>
</feature>
<dbReference type="GO" id="GO:0005096">
    <property type="term" value="F:GTPase activator activity"/>
    <property type="evidence" value="ECO:0007669"/>
    <property type="project" value="UniProtKB-KW"/>
</dbReference>
<evidence type="ECO:0000259" key="4">
    <source>
        <dbReference type="PROSITE" id="PS50018"/>
    </source>
</evidence>
<proteinExistence type="predicted"/>
<dbReference type="PROSITE" id="PS50018">
    <property type="entry name" value="RAS_GTPASE_ACTIV_2"/>
    <property type="match status" value="1"/>
</dbReference>
<sequence>MFLALVSVSGATRGACCAGNMVELRLLRRGRAPTASVPPTPPPPPPATTTTCTTGSSSHHDSKPNNSLDYPERTSSHYRLSPSPTPDHTGNVGAAAVLVTTTTTMTTNTSTSANGPPHQFTSRRSTSTSTAPVAPYATGPKEPPRTRIIKKLIQQITSQLPSHSTSRPPTGSGYPSVGQRVTREATKGLEGVCKSPGAIQEVLIGLVRELERPAGSGRGDGARNMSSAASAPLLSSLDVLRSHCELLRVTTSCLLAHWWSHVQRSSISTEPVLDPPALDETLARSLLNVVVPTGAFVPSSISMLSASPSCTSDLVSRVFRSLNSTSSSQVADLIDSPFSSSETREDLRSDIHHYSALVVYFLSASNWPLLQNLLRQRLASHSGPGATPNDLPSSNGTAMEFEAHDLRMLESFCMSRSRLSAVFQDVFNAFLHLRKPAQLVMVLALRSSVWSWITSRPEEYRAMVQLGRRLEGGCDMLFDLLWAQSTILVPDPSSSAAPSASAMTPTGQNLTRRMSPTPTSSWPTMMMLLLCCPDIVQQLTSNEDAAATDKPSGGYSKKKQFLDAIKAALLNSTGGSNEYAQNACVDLLMASHQIVEPSSSIATLASDCAQVFITSLMQAISESPIQRATLTRCLVAIAKVQAMDEGDLVKLFSRLMEPDSALAHQLGTVNALLILFSDPGSTESLSTISKSLCTLFSYATRLPRPIRRARQGSAGAIYTDPSTVAEDASPVLIRSMLVLWSKAPHLLIADAEITLVAVAELARDLLDETIDRLAFGVILACFASFGQRTGTEDDTVDWSELGKIIAHRILEADDATMCHCLLLRVMLEIIKQPLSKKVGGTWKWSEAFWNALEASLLVSALSPSDETSELALECARQILLVHGAAVPSRSVVKPLGQARDLSSKSNTLRHLKLYIQDLDEASMGLLIAWDELTRRASDLAANHIFHSHHTSPTSYEGSSNMAASLELNHWSSLTGLLLVMSWVCTRIAGSDEGSTGLVDSRMARRNERARQANAIVYDLVEQSVVDDPIVRTHATELLASNLDVRRLAGFVIQLKKSAQRLSTTNQPDFDLEDGVFSNMLFITQSLVILQALVTRVDSSGLHRDVYAPMVEVLVVFAEFISTLSIQDERLRLQSKLSTLCENVHAKSGELDEVSAPKRIRLVEYLYRWISVTDDRAGQRAFSVLLKGLKLQAHDGTPDRAAFNRYFDHFTQVLTGMAGVEAEPRIAGDLNRTKAALMQGFAALLASNQEIAMATRRISEMTCSKLQDPLRHIYIEVLTLLLAQGVKFDVDDGASSTDSAYRQISQLIRYNPSSLALALCEVCPPAKYDDLIEVLLRIMSTPSATVRFLRAVIAAEVSATDHESTLFRGNTFASRLLTIYSKVQGYRYLRETLRELLLAICSKPPEFNLDFDPHRDSSDDDVASRNLIQITEAFLVRIAQSADAAPDTIREICALIAEAVGARFPESVFTAIGGFIFLRLINPAIVSPEMIDLDLVDQAAGTDAREVRKGLVSVSKILQALANNVRFGAKEPGMRAINPFMDRNIFTMTSFLSSMSRPPSAPRIETFDAANQDQLSPANLAFLHSFLVDNCSKIGSKLLNYPDCDANNLWETLTDLVAALGPVKQADLVMTRPGERTNETLTSFMAQNAFRINSNEANKWSDVFYRSPVTAHPRAALFIYCPRRIDAETVDVEGLTFWALHCLTTFETEHWDILIDLTGISNDNILNPAHVQRFLGFVPEPIVKRLSQAVLFSPNFCAQAYLRRVETRMGSVDVRMVVACYHLEDLARFLPTSALPASTLALVREPRVTYNRITLKHPVRVEVPVLLQLDSTTAYLTTVKPHPISWDLTSVFCEMAPFDMIDDVRLMSTNRYGDEIMVRMRDGDGDKSWTLLIESGAAEILEELRARCTGSSTKALLVTQAISSMRSNRSALACISTLAMVSCTSPDAELRTHGYRLARALGKALGAFEGMSDLSSSYLPSGDLVHLSSLSETLSAVMPPQLALDVVEGLVEVIARTGRSLIQAIGSIYALRSWLHHLPSALLVPTEQISKVRLRLRRIFRTLLRKSVEDPHLGAALTARFWPAMGRLEAVHDLVLDQALDLVPREELSASEAAAAKYGDVLATLAAGPSFRGRVLGRIRRALAAKAAAVTTVVPSTTLNSAQTKQDFLIAVALRFDLSLSFEARISTQILLPEIVHIVMCLAGEGSISQRQTLRRLIQNTISSLALDEQADRKRLSDLSKAFESEAVLELMGLRSRGAGAVADWDVLRHGERLATALGEIIEAGAPGTDTENAWRTRWASLTSTLCFQYDAALQGRAVATLSYLGSTALDDDVVFQLLTTLSNAIRSPDGVELAVLLTRCLSKTLQSESKFLLATTETGMALLLARPSLVSRPAVALLAVAIEKLQISGAFMDTGALEMLGELWLAHDVQSMPAQIGVSFELDLGFALASLLARLSMDAKTASDATYCLLSIIHHSHPLVEDDTEVPKPQSRWLGPFIALLPTLVDQGRLPELLSAARIDTPPRVSNMPAIAAKLEIPDQNAVSMYAKVLYQLAFADPSCHLPQALMCLALSTRLLEDVTASDAAAAALFHVIARTLTLYPDLESLFSETLARTLDTYLSRLGSDPLLYDAINSIPSGPVASTFSDTALLDQLHRLGFGSLAPTFKAARGRYSMDGGGNDWTSTTDEDVAQGFSSDHDRANLISTIITQALAA</sequence>
<dbReference type="PROSITE" id="PS00509">
    <property type="entry name" value="RAS_GTPASE_ACTIV_1"/>
    <property type="match status" value="1"/>
</dbReference>
<feature type="domain" description="Ras-GAP" evidence="4">
    <location>
        <begin position="1326"/>
        <end position="1522"/>
    </location>
</feature>
<reference evidence="5 6" key="1">
    <citation type="submission" date="2016-11" db="EMBL/GenBank/DDBJ databases">
        <authorList>
            <person name="Jaros S."/>
            <person name="Januszkiewicz K."/>
            <person name="Wedrychowicz H."/>
        </authorList>
    </citation>
    <scope>NUCLEOTIDE SEQUENCE [LARGE SCALE GENOMIC DNA]</scope>
</reference>
<dbReference type="InterPro" id="IPR039360">
    <property type="entry name" value="Ras_GTPase"/>
</dbReference>
<dbReference type="PANTHER" id="PTHR10194">
    <property type="entry name" value="RAS GTPASE-ACTIVATING PROTEINS"/>
    <property type="match status" value="1"/>
</dbReference>
<feature type="compositionally biased region" description="Low complexity" evidence="3">
    <location>
        <begin position="106"/>
        <end position="115"/>
    </location>
</feature>
<dbReference type="PANTHER" id="PTHR10194:SF142">
    <property type="entry name" value="NEUROFIBROMIN"/>
    <property type="match status" value="1"/>
</dbReference>
<dbReference type="InterPro" id="IPR016024">
    <property type="entry name" value="ARM-type_fold"/>
</dbReference>
<dbReference type="InterPro" id="IPR008936">
    <property type="entry name" value="Rho_GTPase_activation_prot"/>
</dbReference>